<evidence type="ECO:0000313" key="2">
    <source>
        <dbReference type="EMBL" id="MDQ0182375.1"/>
    </source>
</evidence>
<dbReference type="EMBL" id="JAUSTF010000011">
    <property type="protein sequence ID" value="MDQ0182375.1"/>
    <property type="molecule type" value="Genomic_DNA"/>
</dbReference>
<dbReference type="AlphaFoldDB" id="A0AAW8DEA6"/>
<protein>
    <submittedName>
        <fullName evidence="1">Uncharacterized protein</fullName>
    </submittedName>
</protein>
<dbReference type="RefSeq" id="WP_306963212.1">
    <property type="nucleotide sequence ID" value="NZ_JAUSRG010000013.1"/>
</dbReference>
<evidence type="ECO:0000313" key="1">
    <source>
        <dbReference type="EMBL" id="MDP9906697.1"/>
    </source>
</evidence>
<comment type="caution">
    <text evidence="1">The sequence shown here is derived from an EMBL/GenBank/DDBJ whole genome shotgun (WGS) entry which is preliminary data.</text>
</comment>
<organism evidence="1 4">
    <name type="scientific">Arthrobacter bambusae</name>
    <dbReference type="NCBI Taxonomy" id="1338426"/>
    <lineage>
        <taxon>Bacteria</taxon>
        <taxon>Bacillati</taxon>
        <taxon>Actinomycetota</taxon>
        <taxon>Actinomycetes</taxon>
        <taxon>Micrococcales</taxon>
        <taxon>Micrococcaceae</taxon>
        <taxon>Arthrobacter</taxon>
    </lineage>
</organism>
<dbReference type="EMBL" id="JAUSRG010000013">
    <property type="protein sequence ID" value="MDP9906697.1"/>
    <property type="molecule type" value="Genomic_DNA"/>
</dbReference>
<name>A0AAW8DEA6_9MICC</name>
<sequence>MESQTIVRARAIFLCEQTGLIPPHELPDFATELLVLGYDTPSLRELAGLPKGDRADAADMWNAVRDELSVRHEDDEDAAKFLLKYWAQEIVEGRIDVLPGSRLMCRVGWFPLGQPTELNELVNLLDVWDEMPQRRERTASELLGFARTFLGR</sequence>
<evidence type="ECO:0000313" key="4">
    <source>
        <dbReference type="Proteomes" id="UP001242995"/>
    </source>
</evidence>
<keyword evidence="3" id="KW-1185">Reference proteome</keyword>
<proteinExistence type="predicted"/>
<reference evidence="1 3" key="1">
    <citation type="submission" date="2023-07" db="EMBL/GenBank/DDBJ databases">
        <title>Sorghum-associated microbial communities from plants grown in Nebraska, USA.</title>
        <authorList>
            <person name="Schachtman D."/>
        </authorList>
    </citation>
    <scope>NUCLEOTIDE SEQUENCE</scope>
    <source>
        <strain evidence="1">DS1006</strain>
        <strain evidence="2 3">DS1016</strain>
    </source>
</reference>
<dbReference type="Proteomes" id="UP001230951">
    <property type="component" value="Unassembled WGS sequence"/>
</dbReference>
<evidence type="ECO:0000313" key="3">
    <source>
        <dbReference type="Proteomes" id="UP001230951"/>
    </source>
</evidence>
<accession>A0AAW8DEA6</accession>
<gene>
    <name evidence="1" type="ORF">J2S90_003682</name>
    <name evidence="2" type="ORF">J2S93_003827</name>
</gene>
<dbReference type="Proteomes" id="UP001242995">
    <property type="component" value="Unassembled WGS sequence"/>
</dbReference>